<evidence type="ECO:0000259" key="12">
    <source>
        <dbReference type="Pfam" id="PF23539"/>
    </source>
</evidence>
<feature type="transmembrane region" description="Helical" evidence="9">
    <location>
        <begin position="123"/>
        <end position="140"/>
    </location>
</feature>
<evidence type="ECO:0000313" key="14">
    <source>
        <dbReference type="Proteomes" id="UP001596004"/>
    </source>
</evidence>
<evidence type="ECO:0000256" key="5">
    <source>
        <dbReference type="ARBA" id="ARBA00022741"/>
    </source>
</evidence>
<dbReference type="Gene3D" id="1.20.5.1930">
    <property type="match status" value="1"/>
</dbReference>
<dbReference type="Gene3D" id="3.30.565.10">
    <property type="entry name" value="Histidine kinase-like ATPase, C-terminal domain"/>
    <property type="match status" value="1"/>
</dbReference>
<keyword evidence="14" id="KW-1185">Reference proteome</keyword>
<dbReference type="InterPro" id="IPR055558">
    <property type="entry name" value="DUF7134"/>
</dbReference>
<name>A0ABV9C8U8_9ACTN</name>
<evidence type="ECO:0000256" key="3">
    <source>
        <dbReference type="ARBA" id="ARBA00022553"/>
    </source>
</evidence>
<dbReference type="CDD" id="cd16917">
    <property type="entry name" value="HATPase_UhpB-NarQ-NarX-like"/>
    <property type="match status" value="1"/>
</dbReference>
<dbReference type="InterPro" id="IPR036890">
    <property type="entry name" value="HATPase_C_sf"/>
</dbReference>
<comment type="caution">
    <text evidence="13">The sequence shown here is derived from an EMBL/GenBank/DDBJ whole genome shotgun (WGS) entry which is preliminary data.</text>
</comment>
<keyword evidence="4" id="KW-0808">Transferase</keyword>
<evidence type="ECO:0000256" key="6">
    <source>
        <dbReference type="ARBA" id="ARBA00022777"/>
    </source>
</evidence>
<sequence>MGTRFVASFRGFAATNPLVVDGGLALVAAGVTLAFEVAVAHDPWLLGMTGPANGFRLPDRFSMVLTLVVNLPLALRRRAPFTVLLISCAAAIVYHALGYYYGMNTMPPLLALYTVAAQRPPRRAAAGAVAVLVMWSHAFLVGPADLLWAGVVQAGALIAVAWGFGNSARLLTERSHRLAELSERLRRDQEDRARRAVTEERVRIARELHDVVAHHMSVISVQAGLARYVFTSDPVTARGALATIAQTGSEVMGEMRRLLSVLRIEPEDDGEGVSYDPAPGLDRLGQLVERVRSAGVAVEVTVTGVERQLAPGVDLCAYRVVQEALTNVLKHAVPARAGVSLGYRPAELVIRVTDDGGGGGRSAASDGEKGHGLIGMRERVKLYRGTMAAGPRPLGGFEVVVTLPFSSSIGDEQPPMPAGGTSL</sequence>
<evidence type="ECO:0000256" key="7">
    <source>
        <dbReference type="ARBA" id="ARBA00022840"/>
    </source>
</evidence>
<keyword evidence="9" id="KW-1133">Transmembrane helix</keyword>
<evidence type="ECO:0000256" key="9">
    <source>
        <dbReference type="SAM" id="Phobius"/>
    </source>
</evidence>
<keyword evidence="6 13" id="KW-0418">Kinase</keyword>
<evidence type="ECO:0000256" key="1">
    <source>
        <dbReference type="ARBA" id="ARBA00000085"/>
    </source>
</evidence>
<accession>A0ABV9C8U8</accession>
<reference evidence="14" key="1">
    <citation type="journal article" date="2019" name="Int. J. Syst. Evol. Microbiol.">
        <title>The Global Catalogue of Microorganisms (GCM) 10K type strain sequencing project: providing services to taxonomists for standard genome sequencing and annotation.</title>
        <authorList>
            <consortium name="The Broad Institute Genomics Platform"/>
            <consortium name="The Broad Institute Genome Sequencing Center for Infectious Disease"/>
            <person name="Wu L."/>
            <person name="Ma J."/>
        </authorList>
    </citation>
    <scope>NUCLEOTIDE SEQUENCE [LARGE SCALE GENOMIC DNA]</scope>
    <source>
        <strain evidence="14">CGMCC 4.7132</strain>
    </source>
</reference>
<evidence type="ECO:0000313" key="13">
    <source>
        <dbReference type="EMBL" id="MFC4529270.1"/>
    </source>
</evidence>
<keyword evidence="8" id="KW-0902">Two-component regulatory system</keyword>
<evidence type="ECO:0000256" key="8">
    <source>
        <dbReference type="ARBA" id="ARBA00023012"/>
    </source>
</evidence>
<dbReference type="PANTHER" id="PTHR24421">
    <property type="entry name" value="NITRATE/NITRITE SENSOR PROTEIN NARX-RELATED"/>
    <property type="match status" value="1"/>
</dbReference>
<organism evidence="13 14">
    <name type="scientific">Sphaerisporangium dianthi</name>
    <dbReference type="NCBI Taxonomy" id="1436120"/>
    <lineage>
        <taxon>Bacteria</taxon>
        <taxon>Bacillati</taxon>
        <taxon>Actinomycetota</taxon>
        <taxon>Actinomycetes</taxon>
        <taxon>Streptosporangiales</taxon>
        <taxon>Streptosporangiaceae</taxon>
        <taxon>Sphaerisporangium</taxon>
    </lineage>
</organism>
<dbReference type="Pfam" id="PF23539">
    <property type="entry name" value="DUF7134"/>
    <property type="match status" value="1"/>
</dbReference>
<dbReference type="GO" id="GO:0016301">
    <property type="term" value="F:kinase activity"/>
    <property type="evidence" value="ECO:0007669"/>
    <property type="project" value="UniProtKB-KW"/>
</dbReference>
<feature type="transmembrane region" description="Helical" evidence="9">
    <location>
        <begin position="146"/>
        <end position="165"/>
    </location>
</feature>
<dbReference type="Pfam" id="PF02518">
    <property type="entry name" value="HATPase_c"/>
    <property type="match status" value="1"/>
</dbReference>
<gene>
    <name evidence="13" type="ORF">ACFO60_00730</name>
</gene>
<evidence type="ECO:0000256" key="2">
    <source>
        <dbReference type="ARBA" id="ARBA00012438"/>
    </source>
</evidence>
<feature type="transmembrane region" description="Helical" evidence="9">
    <location>
        <begin position="81"/>
        <end position="102"/>
    </location>
</feature>
<evidence type="ECO:0000256" key="4">
    <source>
        <dbReference type="ARBA" id="ARBA00022679"/>
    </source>
</evidence>
<protein>
    <recommendedName>
        <fullName evidence="2">histidine kinase</fullName>
        <ecNumber evidence="2">2.7.13.3</ecNumber>
    </recommendedName>
</protein>
<keyword evidence="7" id="KW-0067">ATP-binding</keyword>
<feature type="domain" description="DUF7134" evidence="12">
    <location>
        <begin position="11"/>
        <end position="169"/>
    </location>
</feature>
<keyword evidence="3" id="KW-0597">Phosphoprotein</keyword>
<dbReference type="Pfam" id="PF07730">
    <property type="entry name" value="HisKA_3"/>
    <property type="match status" value="1"/>
</dbReference>
<evidence type="ECO:0000259" key="10">
    <source>
        <dbReference type="Pfam" id="PF02518"/>
    </source>
</evidence>
<proteinExistence type="predicted"/>
<dbReference type="Proteomes" id="UP001596004">
    <property type="component" value="Unassembled WGS sequence"/>
</dbReference>
<keyword evidence="5" id="KW-0547">Nucleotide-binding</keyword>
<keyword evidence="9" id="KW-0812">Transmembrane</keyword>
<dbReference type="InterPro" id="IPR050482">
    <property type="entry name" value="Sensor_HK_TwoCompSys"/>
</dbReference>
<comment type="catalytic activity">
    <reaction evidence="1">
        <text>ATP + protein L-histidine = ADP + protein N-phospho-L-histidine.</text>
        <dbReference type="EC" id="2.7.13.3"/>
    </reaction>
</comment>
<dbReference type="RefSeq" id="WP_380835663.1">
    <property type="nucleotide sequence ID" value="NZ_JBHSFP010000001.1"/>
</dbReference>
<feature type="domain" description="Histidine kinase/HSP90-like ATPase" evidence="10">
    <location>
        <begin position="317"/>
        <end position="406"/>
    </location>
</feature>
<keyword evidence="9" id="KW-0472">Membrane</keyword>
<evidence type="ECO:0000259" key="11">
    <source>
        <dbReference type="Pfam" id="PF07730"/>
    </source>
</evidence>
<feature type="domain" description="Signal transduction histidine kinase subgroup 3 dimerisation and phosphoacceptor" evidence="11">
    <location>
        <begin position="200"/>
        <end position="266"/>
    </location>
</feature>
<dbReference type="EC" id="2.7.13.3" evidence="2"/>
<dbReference type="SUPFAM" id="SSF55874">
    <property type="entry name" value="ATPase domain of HSP90 chaperone/DNA topoisomerase II/histidine kinase"/>
    <property type="match status" value="1"/>
</dbReference>
<dbReference type="EMBL" id="JBHSFP010000001">
    <property type="protein sequence ID" value="MFC4529270.1"/>
    <property type="molecule type" value="Genomic_DNA"/>
</dbReference>
<dbReference type="PANTHER" id="PTHR24421:SF10">
    <property type="entry name" value="NITRATE_NITRITE SENSOR PROTEIN NARQ"/>
    <property type="match status" value="1"/>
</dbReference>
<dbReference type="InterPro" id="IPR003594">
    <property type="entry name" value="HATPase_dom"/>
</dbReference>
<dbReference type="InterPro" id="IPR011712">
    <property type="entry name" value="Sig_transdc_His_kin_sub3_dim/P"/>
</dbReference>